<gene>
    <name evidence="2" type="ORF">EFL26_16000</name>
</gene>
<evidence type="ECO:0000259" key="1">
    <source>
        <dbReference type="PROSITE" id="PS51708"/>
    </source>
</evidence>
<dbReference type="Pfam" id="PF05235">
    <property type="entry name" value="CHAD"/>
    <property type="match status" value="1"/>
</dbReference>
<dbReference type="RefSeq" id="WP_123223918.1">
    <property type="nucleotide sequence ID" value="NZ_RJSF01000043.1"/>
</dbReference>
<dbReference type="EMBL" id="RJSF01000043">
    <property type="protein sequence ID" value="RNM12942.1"/>
    <property type="molecule type" value="Genomic_DNA"/>
</dbReference>
<dbReference type="PROSITE" id="PS51708">
    <property type="entry name" value="CHAD"/>
    <property type="match status" value="1"/>
</dbReference>
<evidence type="ECO:0000313" key="2">
    <source>
        <dbReference type="EMBL" id="RNM12942.1"/>
    </source>
</evidence>
<feature type="domain" description="CHAD" evidence="1">
    <location>
        <begin position="4"/>
        <end position="289"/>
    </location>
</feature>
<keyword evidence="3" id="KW-1185">Reference proteome</keyword>
<name>A0A3N0GLA9_9ACTN</name>
<comment type="caution">
    <text evidence="2">The sequence shown here is derived from an EMBL/GenBank/DDBJ whole genome shotgun (WGS) entry which is preliminary data.</text>
</comment>
<sequence length="289" mass="32259">MTDKDTSDHAVLAHELEHLRATLHRLDPHVRDDLPDAVHQMRITCRRLRSALRTFRKSLDRGATDPVRDDLKWLGGALGRARDLEVLRARIDRLLLAQSPELLRGHPGPWIDRRIDAARRTAHADVLEAMASPRYVALLVTLDGWQKRPPWAGRPDRPARKRMGRALDRAWSDMERAATAAAANDAVDRIARLHAARKAAKRTRYAAEMLEPVLGQTAGARAAAAEEIQDILGDHRDTVAAIVHLRELSDIAHAEGRQTFTFGVLCARLEADAADREAAFEQAWGRISA</sequence>
<organism evidence="2 3">
    <name type="scientific">Nocardioides pocheonensis</name>
    <dbReference type="NCBI Taxonomy" id="661485"/>
    <lineage>
        <taxon>Bacteria</taxon>
        <taxon>Bacillati</taxon>
        <taxon>Actinomycetota</taxon>
        <taxon>Actinomycetes</taxon>
        <taxon>Propionibacteriales</taxon>
        <taxon>Nocardioidaceae</taxon>
        <taxon>Nocardioides</taxon>
    </lineage>
</organism>
<dbReference type="SMART" id="SM00880">
    <property type="entry name" value="CHAD"/>
    <property type="match status" value="1"/>
</dbReference>
<dbReference type="AlphaFoldDB" id="A0A3N0GLA9"/>
<evidence type="ECO:0000313" key="3">
    <source>
        <dbReference type="Proteomes" id="UP000279994"/>
    </source>
</evidence>
<dbReference type="PANTHER" id="PTHR39339:SF1">
    <property type="entry name" value="CHAD DOMAIN-CONTAINING PROTEIN"/>
    <property type="match status" value="1"/>
</dbReference>
<dbReference type="Gene3D" id="1.40.20.10">
    <property type="entry name" value="CHAD domain"/>
    <property type="match status" value="1"/>
</dbReference>
<proteinExistence type="predicted"/>
<reference evidence="2 3" key="1">
    <citation type="submission" date="2018-11" db="EMBL/GenBank/DDBJ databases">
        <authorList>
            <person name="Li F."/>
        </authorList>
    </citation>
    <scope>NUCLEOTIDE SEQUENCE [LARGE SCALE GENOMIC DNA]</scope>
    <source>
        <strain evidence="2 3">Gsoil 818</strain>
    </source>
</reference>
<dbReference type="InterPro" id="IPR007899">
    <property type="entry name" value="CHAD_dom"/>
</dbReference>
<protein>
    <submittedName>
        <fullName evidence="2">CHAD domain-containing protein</fullName>
    </submittedName>
</protein>
<dbReference type="PANTHER" id="PTHR39339">
    <property type="entry name" value="SLR1444 PROTEIN"/>
    <property type="match status" value="1"/>
</dbReference>
<accession>A0A3N0GLA9</accession>
<dbReference type="OrthoDB" id="9777271at2"/>
<dbReference type="InterPro" id="IPR038186">
    <property type="entry name" value="CHAD_dom_sf"/>
</dbReference>
<dbReference type="Proteomes" id="UP000279994">
    <property type="component" value="Unassembled WGS sequence"/>
</dbReference>